<evidence type="ECO:0000256" key="2">
    <source>
        <dbReference type="ARBA" id="ARBA00001933"/>
    </source>
</evidence>
<dbReference type="EC" id="4.3.1.19" evidence="13"/>
<evidence type="ECO:0000259" key="14">
    <source>
        <dbReference type="PROSITE" id="PS51672"/>
    </source>
</evidence>
<keyword evidence="6 13" id="KW-0028">Amino-acid biosynthesis</keyword>
<keyword evidence="11 13" id="KW-0100">Branched-chain amino acid biosynthesis</keyword>
<dbReference type="PANTHER" id="PTHR48078:SF11">
    <property type="entry name" value="THREONINE DEHYDRATASE, MITOCHONDRIAL"/>
    <property type="match status" value="1"/>
</dbReference>
<dbReference type="PROSITE" id="PS00165">
    <property type="entry name" value="DEHYDRATASE_SER_THR"/>
    <property type="match status" value="1"/>
</dbReference>
<dbReference type="NCBIfam" id="TIGR01124">
    <property type="entry name" value="ilvA_2Cterm"/>
    <property type="match status" value="1"/>
</dbReference>
<dbReference type="InterPro" id="IPR005787">
    <property type="entry name" value="Thr_deHydtase_biosynth"/>
</dbReference>
<evidence type="ECO:0000256" key="5">
    <source>
        <dbReference type="ARBA" id="ARBA00011881"/>
    </source>
</evidence>
<dbReference type="GO" id="GO:0009097">
    <property type="term" value="P:isoleucine biosynthetic process"/>
    <property type="evidence" value="ECO:0007669"/>
    <property type="project" value="UniProtKB-UniRule"/>
</dbReference>
<dbReference type="InterPro" id="IPR036052">
    <property type="entry name" value="TrpB-like_PALP_sf"/>
</dbReference>
<comment type="similarity">
    <text evidence="4 13">Belongs to the serine/threonine dehydratase family.</text>
</comment>
<dbReference type="CDD" id="cd04906">
    <property type="entry name" value="ACT_ThrD-I_1"/>
    <property type="match status" value="1"/>
</dbReference>
<accession>I3DBP9</accession>
<evidence type="ECO:0000313" key="15">
    <source>
        <dbReference type="EMBL" id="EIJ69142.1"/>
    </source>
</evidence>
<dbReference type="SUPFAM" id="SSF53686">
    <property type="entry name" value="Tryptophan synthase beta subunit-like PLP-dependent enzymes"/>
    <property type="match status" value="1"/>
</dbReference>
<dbReference type="InterPro" id="IPR001721">
    <property type="entry name" value="TD_ACT-like"/>
</dbReference>
<dbReference type="RefSeq" id="WP_005760908.1">
    <property type="nucleotide sequence ID" value="NZ_AJSX01000033.1"/>
</dbReference>
<dbReference type="CDD" id="cd04907">
    <property type="entry name" value="ACT_ThrD-I_2"/>
    <property type="match status" value="1"/>
</dbReference>
<dbReference type="Pfam" id="PF00291">
    <property type="entry name" value="PALP"/>
    <property type="match status" value="1"/>
</dbReference>
<dbReference type="SUPFAM" id="SSF55021">
    <property type="entry name" value="ACT-like"/>
    <property type="match status" value="1"/>
</dbReference>
<dbReference type="NCBIfam" id="NF006674">
    <property type="entry name" value="PRK09224.1"/>
    <property type="match status" value="1"/>
</dbReference>
<dbReference type="GO" id="GO:0003941">
    <property type="term" value="F:L-serine ammonia-lyase activity"/>
    <property type="evidence" value="ECO:0007669"/>
    <property type="project" value="TreeGrafter"/>
</dbReference>
<organism evidence="15 16">
    <name type="scientific">Pasteurella bettyae CCUG 2042</name>
    <dbReference type="NCBI Taxonomy" id="1095749"/>
    <lineage>
        <taxon>Bacteria</taxon>
        <taxon>Pseudomonadati</taxon>
        <taxon>Pseudomonadota</taxon>
        <taxon>Gammaproteobacteria</taxon>
        <taxon>Pasteurellales</taxon>
        <taxon>Pasteurellaceae</taxon>
        <taxon>Pasteurella</taxon>
    </lineage>
</organism>
<dbReference type="Proteomes" id="UP000006457">
    <property type="component" value="Unassembled WGS sequence"/>
</dbReference>
<dbReference type="GO" id="GO:0030170">
    <property type="term" value="F:pyridoxal phosphate binding"/>
    <property type="evidence" value="ECO:0007669"/>
    <property type="project" value="InterPro"/>
</dbReference>
<feature type="domain" description="ACT-like" evidence="14">
    <location>
        <begin position="435"/>
        <end position="506"/>
    </location>
</feature>
<dbReference type="GO" id="GO:0006567">
    <property type="term" value="P:L-threonine catabolic process"/>
    <property type="evidence" value="ECO:0007669"/>
    <property type="project" value="TreeGrafter"/>
</dbReference>
<dbReference type="InterPro" id="IPR001926">
    <property type="entry name" value="TrpB-like_PALP"/>
</dbReference>
<dbReference type="UniPathway" id="UPA00047">
    <property type="reaction ID" value="UER00054"/>
</dbReference>
<evidence type="ECO:0000256" key="3">
    <source>
        <dbReference type="ARBA" id="ARBA00004810"/>
    </source>
</evidence>
<dbReference type="FunFam" id="3.40.50.1100:FF:000008">
    <property type="entry name" value="L-threonine dehydratase"/>
    <property type="match status" value="1"/>
</dbReference>
<comment type="catalytic activity">
    <reaction evidence="1 13">
        <text>L-threonine = 2-oxobutanoate + NH4(+)</text>
        <dbReference type="Rhea" id="RHEA:22108"/>
        <dbReference type="ChEBI" id="CHEBI:16763"/>
        <dbReference type="ChEBI" id="CHEBI:28938"/>
        <dbReference type="ChEBI" id="CHEBI:57926"/>
        <dbReference type="EC" id="4.3.1.19"/>
    </reaction>
</comment>
<comment type="caution">
    <text evidence="15">The sequence shown here is derived from an EMBL/GenBank/DDBJ whole genome shotgun (WGS) entry which is preliminary data.</text>
</comment>
<dbReference type="FunFam" id="3.40.1020.10:FF:000001">
    <property type="entry name" value="L-threonine dehydratase"/>
    <property type="match status" value="1"/>
</dbReference>
<dbReference type="PANTHER" id="PTHR48078">
    <property type="entry name" value="THREONINE DEHYDRATASE, MITOCHONDRIAL-RELATED"/>
    <property type="match status" value="1"/>
</dbReference>
<evidence type="ECO:0000256" key="9">
    <source>
        <dbReference type="ARBA" id="ARBA00022898"/>
    </source>
</evidence>
<evidence type="ECO:0000256" key="1">
    <source>
        <dbReference type="ARBA" id="ARBA00001274"/>
    </source>
</evidence>
<evidence type="ECO:0000256" key="12">
    <source>
        <dbReference type="ARBA" id="ARBA00025527"/>
    </source>
</evidence>
<comment type="subunit">
    <text evidence="5 13">Homotetramer.</text>
</comment>
<dbReference type="Pfam" id="PF00585">
    <property type="entry name" value="Thr_dehydrat_C"/>
    <property type="match status" value="2"/>
</dbReference>
<dbReference type="OrthoDB" id="9811476at2"/>
<dbReference type="Gene3D" id="3.40.50.1100">
    <property type="match status" value="2"/>
</dbReference>
<dbReference type="InterPro" id="IPR038110">
    <property type="entry name" value="TD_ACT-like_sf"/>
</dbReference>
<evidence type="ECO:0000256" key="7">
    <source>
        <dbReference type="ARBA" id="ARBA00022624"/>
    </source>
</evidence>
<keyword evidence="8" id="KW-0677">Repeat</keyword>
<evidence type="ECO:0000256" key="6">
    <source>
        <dbReference type="ARBA" id="ARBA00022605"/>
    </source>
</evidence>
<evidence type="ECO:0000256" key="10">
    <source>
        <dbReference type="ARBA" id="ARBA00023239"/>
    </source>
</evidence>
<keyword evidence="16" id="KW-1185">Reference proteome</keyword>
<dbReference type="GO" id="GO:0004794">
    <property type="term" value="F:threonine deaminase activity"/>
    <property type="evidence" value="ECO:0007669"/>
    <property type="project" value="UniProtKB-UniRule"/>
</dbReference>
<feature type="domain" description="ACT-like" evidence="14">
    <location>
        <begin position="340"/>
        <end position="412"/>
    </location>
</feature>
<sequence length="515" mass="56701">MKNLLNNPQPSNSEYVNAIVKLGSKVYEAAVVTPLQKMEKLSARLNNQIWIKREDRQPVNSFKLRGAYAMISSFTEAQKQAGVITASAGNHAQGVALSASKMGVKALIVMPQNTPSIKVDAVRGFGGEVLLYGANFDEAKAKAIELSDTKKMTFIPPFDHPLVIAGQGTLAMEMLQQNSELDYVFVQVGGGGLAAGVAVLLKQFCPEIKVIGVESKDSACLKAALERDQPTNLTHVGLFADGVAVKRIGDETFRVLQKNLDDVVLVDNDEICAAMKDAFENVRAVSEPSGSLSIAGAKKYLKQHNIEGKNVAVILSGANLNFHTLRYVSERCEIGENHEALLAVTMPEKAGSFLAFRKLLGDRAVTEFSYRYSEQQKDACMFVGVRTANEAEKVELVKELSQQGYNVEDMSDDDIAKTHVRYMMGGRVSQAANEHLYSFEFPEQKGALLKFLEILGTRWNISLFHYRAHGADYGNILAGFQLLEHDIHAFQQALAELGYVYQDVSHSKAYRYFLS</sequence>
<name>I3DBP9_9PAST</name>
<dbReference type="Gene3D" id="3.40.1020.10">
    <property type="entry name" value="Biosynthetic Threonine Deaminase, Domain 3"/>
    <property type="match status" value="1"/>
</dbReference>
<dbReference type="InterPro" id="IPR050147">
    <property type="entry name" value="Ser/Thr_Dehydratase"/>
</dbReference>
<dbReference type="EMBL" id="AJSX01000033">
    <property type="protein sequence ID" value="EIJ69142.1"/>
    <property type="molecule type" value="Genomic_DNA"/>
</dbReference>
<reference evidence="15 16" key="1">
    <citation type="submission" date="2012-03" db="EMBL/GenBank/DDBJ databases">
        <authorList>
            <person name="Harkins D.M."/>
            <person name="Madupu R."/>
            <person name="Durkin A.S."/>
            <person name="Torralba M."/>
            <person name="Methe B."/>
            <person name="Sutton G.G."/>
            <person name="Nelson K.E."/>
        </authorList>
    </citation>
    <scope>NUCLEOTIDE SEQUENCE [LARGE SCALE GENOMIC DNA]</scope>
    <source>
        <strain evidence="15 16">CCUG 2042</strain>
    </source>
</reference>
<evidence type="ECO:0000313" key="16">
    <source>
        <dbReference type="Proteomes" id="UP000006457"/>
    </source>
</evidence>
<dbReference type="InterPro" id="IPR045865">
    <property type="entry name" value="ACT-like_dom_sf"/>
</dbReference>
<evidence type="ECO:0000256" key="4">
    <source>
        <dbReference type="ARBA" id="ARBA00010869"/>
    </source>
</evidence>
<comment type="function">
    <text evidence="12 13">Catalyzes the anaerobic formation of alpha-ketobutyrate and ammonia from threonine in a two-step reaction. The first step involved a dehydration of threonine and a production of enamine intermediates (aminocrotonate), which tautomerizes to its imine form (iminobutyrate). Both intermediates are unstable and short-lived. The second step is the nonenzymatic hydrolysis of the enamine/imine intermediates to form 2-ketobutyrate and free ammonia. In the low water environment of the cell, the second step is accelerated by RidA.</text>
</comment>
<keyword evidence="9 13" id="KW-0663">Pyridoxal phosphate</keyword>
<keyword evidence="10 13" id="KW-0456">Lyase</keyword>
<evidence type="ECO:0000256" key="11">
    <source>
        <dbReference type="ARBA" id="ARBA00023304"/>
    </source>
</evidence>
<evidence type="ECO:0000256" key="8">
    <source>
        <dbReference type="ARBA" id="ARBA00022737"/>
    </source>
</evidence>
<comment type="cofactor">
    <cofactor evidence="2 13">
        <name>pyridoxal 5'-phosphate</name>
        <dbReference type="ChEBI" id="CHEBI:597326"/>
    </cofactor>
</comment>
<dbReference type="PATRIC" id="fig|1095749.3.peg.1294"/>
<dbReference type="PROSITE" id="PS51672">
    <property type="entry name" value="ACT_LIKE"/>
    <property type="match status" value="2"/>
</dbReference>
<gene>
    <name evidence="13 15" type="primary">ilvA</name>
    <name evidence="15" type="ORF">HMPREF1052_0357</name>
</gene>
<evidence type="ECO:0000256" key="13">
    <source>
        <dbReference type="RuleBase" id="RU362012"/>
    </source>
</evidence>
<dbReference type="GO" id="GO:0006565">
    <property type="term" value="P:L-serine catabolic process"/>
    <property type="evidence" value="ECO:0007669"/>
    <property type="project" value="TreeGrafter"/>
</dbReference>
<dbReference type="CDD" id="cd01562">
    <property type="entry name" value="Thr-dehyd"/>
    <property type="match status" value="1"/>
</dbReference>
<protein>
    <recommendedName>
        <fullName evidence="13">L-threonine dehydratase</fullName>
        <ecNumber evidence="13">4.3.1.19</ecNumber>
    </recommendedName>
    <alternativeName>
        <fullName evidence="13">Threonine deaminase</fullName>
    </alternativeName>
</protein>
<dbReference type="eggNOG" id="COG1171">
    <property type="taxonomic scope" value="Bacteria"/>
</dbReference>
<dbReference type="AlphaFoldDB" id="I3DBP9"/>
<dbReference type="InterPro" id="IPR000634">
    <property type="entry name" value="Ser/Thr_deHydtase_PyrdxlP-BS"/>
</dbReference>
<keyword evidence="7 13" id="KW-0412">Isoleucine biosynthesis</keyword>
<comment type="pathway">
    <text evidence="3 13">Amino-acid biosynthesis; L-isoleucine biosynthesis; 2-oxobutanoate from L-threonine: step 1/1.</text>
</comment>
<proteinExistence type="inferred from homology"/>